<keyword evidence="1" id="KW-1185">Reference proteome</keyword>
<reference evidence="2" key="2">
    <citation type="submission" date="2025-08" db="UniProtKB">
        <authorList>
            <consortium name="RefSeq"/>
        </authorList>
    </citation>
    <scope>IDENTIFICATION</scope>
</reference>
<dbReference type="RefSeq" id="XP_040963949.1">
    <property type="nucleotide sequence ID" value="XM_041108015.1"/>
</dbReference>
<evidence type="ECO:0000313" key="2">
    <source>
        <dbReference type="RefSeq" id="XP_040963949.1"/>
    </source>
</evidence>
<reference evidence="1" key="1">
    <citation type="journal article" date="2020" name="Nat. Genet.">
        <title>Genomic diversifications of five Gossypium allopolyploid species and their impact on cotton improvement.</title>
        <authorList>
            <person name="Chen Z.J."/>
            <person name="Sreedasyam A."/>
            <person name="Ando A."/>
            <person name="Song Q."/>
            <person name="De Santiago L.M."/>
            <person name="Hulse-Kemp A.M."/>
            <person name="Ding M."/>
            <person name="Ye W."/>
            <person name="Kirkbride R.C."/>
            <person name="Jenkins J."/>
            <person name="Plott C."/>
            <person name="Lovell J."/>
            <person name="Lin Y.M."/>
            <person name="Vaughn R."/>
            <person name="Liu B."/>
            <person name="Simpson S."/>
            <person name="Scheffler B.E."/>
            <person name="Wen L."/>
            <person name="Saski C.A."/>
            <person name="Grover C.E."/>
            <person name="Hu G."/>
            <person name="Conover J.L."/>
            <person name="Carlson J.W."/>
            <person name="Shu S."/>
            <person name="Boston L.B."/>
            <person name="Williams M."/>
            <person name="Peterson D.G."/>
            <person name="McGee K."/>
            <person name="Jones D.C."/>
            <person name="Wendel J.F."/>
            <person name="Stelly D.M."/>
            <person name="Grimwood J."/>
            <person name="Schmutz J."/>
        </authorList>
    </citation>
    <scope>NUCLEOTIDE SEQUENCE [LARGE SCALE GENOMIC DNA]</scope>
    <source>
        <strain evidence="1">cv. TM-1</strain>
    </source>
</reference>
<evidence type="ECO:0000313" key="1">
    <source>
        <dbReference type="Proteomes" id="UP000818029"/>
    </source>
</evidence>
<organism evidence="1 2">
    <name type="scientific">Gossypium hirsutum</name>
    <name type="common">Upland cotton</name>
    <name type="synonym">Gossypium mexicanum</name>
    <dbReference type="NCBI Taxonomy" id="3635"/>
    <lineage>
        <taxon>Eukaryota</taxon>
        <taxon>Viridiplantae</taxon>
        <taxon>Streptophyta</taxon>
        <taxon>Embryophyta</taxon>
        <taxon>Tracheophyta</taxon>
        <taxon>Spermatophyta</taxon>
        <taxon>Magnoliopsida</taxon>
        <taxon>eudicotyledons</taxon>
        <taxon>Gunneridae</taxon>
        <taxon>Pentapetalae</taxon>
        <taxon>rosids</taxon>
        <taxon>malvids</taxon>
        <taxon>Malvales</taxon>
        <taxon>Malvaceae</taxon>
        <taxon>Malvoideae</taxon>
        <taxon>Gossypium</taxon>
    </lineage>
</organism>
<protein>
    <submittedName>
        <fullName evidence="2">Uncharacterized protein</fullName>
    </submittedName>
</protein>
<dbReference type="GeneID" id="121224555"/>
<accession>A0ABM3BA69</accession>
<proteinExistence type="predicted"/>
<name>A0ABM3BA69_GOSHI</name>
<sequence>MGSHPLNSLPKIRPVTTVAPPWPVAGVAQKRRFSLASKRPRRPSLLCPKKLKRRDLSPPPSTRFKRRKGRFRCRGLRRFQVFFCCIGLSFVAGSGEVNLLYWCKAGWWWQPRAWCALKVHMGSSRGTAPETLGFLAF</sequence>
<dbReference type="Proteomes" id="UP000818029">
    <property type="component" value="Chromosome D12"/>
</dbReference>
<gene>
    <name evidence="2" type="primary">LOC121224555</name>
</gene>